<dbReference type="EMBL" id="JAAIUW010000002">
    <property type="protein sequence ID" value="KAF7841328.1"/>
    <property type="molecule type" value="Genomic_DNA"/>
</dbReference>
<dbReference type="InterPro" id="IPR001471">
    <property type="entry name" value="AP2/ERF_dom"/>
</dbReference>
<evidence type="ECO:0000256" key="6">
    <source>
        <dbReference type="SAM" id="MobiDB-lite"/>
    </source>
</evidence>
<keyword evidence="5" id="KW-0539">Nucleus</keyword>
<dbReference type="Proteomes" id="UP000634136">
    <property type="component" value="Unassembled WGS sequence"/>
</dbReference>
<dbReference type="InterPro" id="IPR036955">
    <property type="entry name" value="AP2/ERF_dom_sf"/>
</dbReference>
<sequence length="239" mass="26999">MTLRGDSPSEIHPIMEIPQIKDPSRDFLSNPRSSPFLLRDGFSDPRLEVSDIEMITIPAVKYTSLRDILPEQPSPLPAPPIASPAKSSGSWNNEIPIKNPLVKQAALAYLQPMASPAEVGDKSVFDMVKEKCFCGEGGEWECFRWLNDVVFERIVKFLVRLCEGRRIDEEEDEEKGAAATTEKEKTYKGIQRWPWGKFAAEKRDSTRHGIRVWLGTFDSAKAAALAYDLATFYVSYSRR</sequence>
<dbReference type="PRINTS" id="PR00367">
    <property type="entry name" value="ETHRSPELEMNT"/>
</dbReference>
<organism evidence="8 9">
    <name type="scientific">Senna tora</name>
    <dbReference type="NCBI Taxonomy" id="362788"/>
    <lineage>
        <taxon>Eukaryota</taxon>
        <taxon>Viridiplantae</taxon>
        <taxon>Streptophyta</taxon>
        <taxon>Embryophyta</taxon>
        <taxon>Tracheophyta</taxon>
        <taxon>Spermatophyta</taxon>
        <taxon>Magnoliopsida</taxon>
        <taxon>eudicotyledons</taxon>
        <taxon>Gunneridae</taxon>
        <taxon>Pentapetalae</taxon>
        <taxon>rosids</taxon>
        <taxon>fabids</taxon>
        <taxon>Fabales</taxon>
        <taxon>Fabaceae</taxon>
        <taxon>Caesalpinioideae</taxon>
        <taxon>Cassia clade</taxon>
        <taxon>Senna</taxon>
    </lineage>
</organism>
<accession>A0A834X921</accession>
<reference evidence="8" key="1">
    <citation type="submission" date="2020-09" db="EMBL/GenBank/DDBJ databases">
        <title>Genome-Enabled Discovery of Anthraquinone Biosynthesis in Senna tora.</title>
        <authorList>
            <person name="Kang S.-H."/>
            <person name="Pandey R.P."/>
            <person name="Lee C.-M."/>
            <person name="Sim J.-S."/>
            <person name="Jeong J.-T."/>
            <person name="Choi B.-S."/>
            <person name="Jung M."/>
            <person name="Ginzburg D."/>
            <person name="Zhao K."/>
            <person name="Won S.Y."/>
            <person name="Oh T.-J."/>
            <person name="Yu Y."/>
            <person name="Kim N.-H."/>
            <person name="Lee O.R."/>
            <person name="Lee T.-H."/>
            <person name="Bashyal P."/>
            <person name="Kim T.-S."/>
            <person name="Lee W.-H."/>
            <person name="Kawkins C."/>
            <person name="Kim C.-K."/>
            <person name="Kim J.S."/>
            <person name="Ahn B.O."/>
            <person name="Rhee S.Y."/>
            <person name="Sohng J.K."/>
        </authorList>
    </citation>
    <scope>NUCLEOTIDE SEQUENCE</scope>
    <source>
        <tissue evidence="8">Leaf</tissue>
    </source>
</reference>
<dbReference type="GO" id="GO:0005634">
    <property type="term" value="C:nucleus"/>
    <property type="evidence" value="ECO:0007669"/>
    <property type="project" value="UniProtKB-SubCell"/>
</dbReference>
<keyword evidence="9" id="KW-1185">Reference proteome</keyword>
<dbReference type="SUPFAM" id="SSF54171">
    <property type="entry name" value="DNA-binding domain"/>
    <property type="match status" value="1"/>
</dbReference>
<evidence type="ECO:0000256" key="5">
    <source>
        <dbReference type="ARBA" id="ARBA00023242"/>
    </source>
</evidence>
<dbReference type="GO" id="GO:0003677">
    <property type="term" value="F:DNA binding"/>
    <property type="evidence" value="ECO:0007669"/>
    <property type="project" value="UniProtKB-KW"/>
</dbReference>
<evidence type="ECO:0000259" key="7">
    <source>
        <dbReference type="PROSITE" id="PS51032"/>
    </source>
</evidence>
<dbReference type="GO" id="GO:0003700">
    <property type="term" value="F:DNA-binding transcription factor activity"/>
    <property type="evidence" value="ECO:0007669"/>
    <property type="project" value="InterPro"/>
</dbReference>
<dbReference type="PANTHER" id="PTHR34569:SF12">
    <property type="entry name" value="TRANSMEMBRANE PROTEIN"/>
    <property type="match status" value="1"/>
</dbReference>
<dbReference type="Gene3D" id="3.30.730.10">
    <property type="entry name" value="AP2/ERF domain"/>
    <property type="match status" value="1"/>
</dbReference>
<proteinExistence type="predicted"/>
<evidence type="ECO:0000256" key="3">
    <source>
        <dbReference type="ARBA" id="ARBA00023125"/>
    </source>
</evidence>
<comment type="caution">
    <text evidence="8">The sequence shown here is derived from an EMBL/GenBank/DDBJ whole genome shotgun (WGS) entry which is preliminary data.</text>
</comment>
<evidence type="ECO:0000256" key="2">
    <source>
        <dbReference type="ARBA" id="ARBA00023015"/>
    </source>
</evidence>
<feature type="region of interest" description="Disordered" evidence="6">
    <location>
        <begin position="1"/>
        <end position="29"/>
    </location>
</feature>
<evidence type="ECO:0000313" key="8">
    <source>
        <dbReference type="EMBL" id="KAF7841328.1"/>
    </source>
</evidence>
<feature type="domain" description="AP2/ERF" evidence="7">
    <location>
        <begin position="186"/>
        <end position="239"/>
    </location>
</feature>
<evidence type="ECO:0000313" key="9">
    <source>
        <dbReference type="Proteomes" id="UP000634136"/>
    </source>
</evidence>
<dbReference type="InterPro" id="IPR016177">
    <property type="entry name" value="DNA-bd_dom_sf"/>
</dbReference>
<dbReference type="CDD" id="cd00018">
    <property type="entry name" value="AP2"/>
    <property type="match status" value="1"/>
</dbReference>
<dbReference type="SMART" id="SM00380">
    <property type="entry name" value="AP2"/>
    <property type="match status" value="1"/>
</dbReference>
<gene>
    <name evidence="8" type="ORF">G2W53_003626</name>
</gene>
<dbReference type="AlphaFoldDB" id="A0A834X921"/>
<dbReference type="PANTHER" id="PTHR34569">
    <property type="entry name" value="EXPRESSED PROTEIN"/>
    <property type="match status" value="1"/>
</dbReference>
<keyword evidence="3" id="KW-0238">DNA-binding</keyword>
<name>A0A834X921_9FABA</name>
<keyword evidence="4" id="KW-0804">Transcription</keyword>
<evidence type="ECO:0000256" key="1">
    <source>
        <dbReference type="ARBA" id="ARBA00004123"/>
    </source>
</evidence>
<dbReference type="PROSITE" id="PS51032">
    <property type="entry name" value="AP2_ERF"/>
    <property type="match status" value="1"/>
</dbReference>
<dbReference type="OrthoDB" id="682663at2759"/>
<keyword evidence="2" id="KW-0805">Transcription regulation</keyword>
<comment type="subcellular location">
    <subcellularLocation>
        <location evidence="1">Nucleus</location>
    </subcellularLocation>
</comment>
<evidence type="ECO:0000256" key="4">
    <source>
        <dbReference type="ARBA" id="ARBA00023163"/>
    </source>
</evidence>
<protein>
    <recommendedName>
        <fullName evidence="7">AP2/ERF domain-containing protein</fullName>
    </recommendedName>
</protein>